<evidence type="ECO:0008006" key="3">
    <source>
        <dbReference type="Google" id="ProtNLM"/>
    </source>
</evidence>
<dbReference type="AlphaFoldDB" id="A0AAW8W0L2"/>
<accession>A0AAW8W0L2</accession>
<proteinExistence type="predicted"/>
<dbReference type="Proteomes" id="UP001267003">
    <property type="component" value="Unassembled WGS sequence"/>
</dbReference>
<dbReference type="EMBL" id="JAVLAQ010000006">
    <property type="protein sequence ID" value="MDT6991959.1"/>
    <property type="molecule type" value="Genomic_DNA"/>
</dbReference>
<name>A0AAW8W0L2_LACPE</name>
<reference evidence="1" key="1">
    <citation type="submission" date="2023-08" db="EMBL/GenBank/DDBJ databases">
        <authorList>
            <person name="Page C.A."/>
            <person name="Perez-Diaz I.M."/>
        </authorList>
    </citation>
    <scope>NUCLEOTIDE SEQUENCE</scope>
    <source>
        <strain evidence="1">7.8.46</strain>
    </source>
</reference>
<protein>
    <recommendedName>
        <fullName evidence="3">Phage gp6-like head-tail connector protein</fullName>
    </recommendedName>
</protein>
<evidence type="ECO:0000313" key="1">
    <source>
        <dbReference type="EMBL" id="MDT6991959.1"/>
    </source>
</evidence>
<sequence length="100" mass="11027">MLITIDERLAKQVCDELHIDQTDEELATVIALLNGSQAVIDDSIELATYPAIVDNPLYNRAVITLGQAMYYDRNLANGQPKAVVLMVDHLNTICLTKGAR</sequence>
<comment type="caution">
    <text evidence="1">The sequence shown here is derived from an EMBL/GenBank/DDBJ whole genome shotgun (WGS) entry which is preliminary data.</text>
</comment>
<gene>
    <name evidence="1" type="ORF">RI536_18175</name>
</gene>
<dbReference type="RefSeq" id="WP_216780842.1">
    <property type="nucleotide sequence ID" value="NZ_JAGXBR010000044.1"/>
</dbReference>
<organism evidence="1 2">
    <name type="scientific">Lactiplantibacillus pentosus</name>
    <name type="common">Lactobacillus pentosus</name>
    <dbReference type="NCBI Taxonomy" id="1589"/>
    <lineage>
        <taxon>Bacteria</taxon>
        <taxon>Bacillati</taxon>
        <taxon>Bacillota</taxon>
        <taxon>Bacilli</taxon>
        <taxon>Lactobacillales</taxon>
        <taxon>Lactobacillaceae</taxon>
        <taxon>Lactiplantibacillus</taxon>
    </lineage>
</organism>
<evidence type="ECO:0000313" key="2">
    <source>
        <dbReference type="Proteomes" id="UP001267003"/>
    </source>
</evidence>